<dbReference type="Gene3D" id="1.25.40.10">
    <property type="entry name" value="Tetratricopeptide repeat domain"/>
    <property type="match status" value="1"/>
</dbReference>
<comment type="similarity">
    <text evidence="1">Belongs to the TTC36 family.</text>
</comment>
<dbReference type="AlphaFoldDB" id="A0A4V1IX79"/>
<protein>
    <submittedName>
        <fullName evidence="2">Tetratricopeptide repeat protein 36</fullName>
    </submittedName>
</protein>
<keyword evidence="3" id="KW-1185">Reference proteome</keyword>
<dbReference type="Proteomes" id="UP000271241">
    <property type="component" value="Unassembled WGS sequence"/>
</dbReference>
<evidence type="ECO:0000313" key="3">
    <source>
        <dbReference type="Proteomes" id="UP000271241"/>
    </source>
</evidence>
<evidence type="ECO:0000256" key="1">
    <source>
        <dbReference type="ARBA" id="ARBA00006995"/>
    </source>
</evidence>
<sequence length="198" mass="21140">MSSQANTQPSAASSATISPHDQRVLDLVLNADGELSLAALTQKPTADTPSEAQPPAIPEELLAKLKALEKEGVQCAEANNLAGAIEKFSKAVELCPTYASAYNNRAQARRLQGDLDGAFLDLGHAIEYAVGDAAILKQAYTQRGIIQKARGNADAAFQDFERGARYGNPVAKEAAVRENPYAKMCNAIMVEAMNKLHK</sequence>
<reference evidence="3" key="1">
    <citation type="journal article" date="2018" name="Nat. Microbiol.">
        <title>Leveraging single-cell genomics to expand the fungal tree of life.</title>
        <authorList>
            <person name="Ahrendt S.R."/>
            <person name="Quandt C.A."/>
            <person name="Ciobanu D."/>
            <person name="Clum A."/>
            <person name="Salamov A."/>
            <person name="Andreopoulos B."/>
            <person name="Cheng J.F."/>
            <person name="Woyke T."/>
            <person name="Pelin A."/>
            <person name="Henrissat B."/>
            <person name="Reynolds N.K."/>
            <person name="Benny G.L."/>
            <person name="Smith M.E."/>
            <person name="James T.Y."/>
            <person name="Grigoriev I.V."/>
        </authorList>
    </citation>
    <scope>NUCLEOTIDE SEQUENCE [LARGE SCALE GENOMIC DNA]</scope>
    <source>
        <strain evidence="3">RSA 1356</strain>
    </source>
</reference>
<dbReference type="Pfam" id="PF13414">
    <property type="entry name" value="TPR_11"/>
    <property type="match status" value="1"/>
</dbReference>
<dbReference type="PANTHER" id="PTHR21405">
    <property type="entry name" value="CDNA SEQUENCE BC021608"/>
    <property type="match status" value="1"/>
</dbReference>
<dbReference type="InterPro" id="IPR019734">
    <property type="entry name" value="TPR_rpt"/>
</dbReference>
<dbReference type="InterPro" id="IPR038906">
    <property type="entry name" value="TTC36"/>
</dbReference>
<dbReference type="PANTHER" id="PTHR21405:SF0">
    <property type="entry name" value="TETRATRICOPEPTIDE REPEAT PROTEIN 36"/>
    <property type="match status" value="1"/>
</dbReference>
<gene>
    <name evidence="2" type="ORF">THASP1DRAFT_28097</name>
</gene>
<dbReference type="OrthoDB" id="539634at2759"/>
<organism evidence="2 3">
    <name type="scientific">Thamnocephalis sphaerospora</name>
    <dbReference type="NCBI Taxonomy" id="78915"/>
    <lineage>
        <taxon>Eukaryota</taxon>
        <taxon>Fungi</taxon>
        <taxon>Fungi incertae sedis</taxon>
        <taxon>Zoopagomycota</taxon>
        <taxon>Zoopagomycotina</taxon>
        <taxon>Zoopagomycetes</taxon>
        <taxon>Zoopagales</taxon>
        <taxon>Sigmoideomycetaceae</taxon>
        <taxon>Thamnocephalis</taxon>
    </lineage>
</organism>
<proteinExistence type="inferred from homology"/>
<dbReference type="GO" id="GO:0006570">
    <property type="term" value="P:tyrosine metabolic process"/>
    <property type="evidence" value="ECO:0007669"/>
    <property type="project" value="TreeGrafter"/>
</dbReference>
<name>A0A4V1IX79_9FUNG</name>
<dbReference type="InterPro" id="IPR011990">
    <property type="entry name" value="TPR-like_helical_dom_sf"/>
</dbReference>
<dbReference type="STRING" id="78915.A0A4V1IX79"/>
<dbReference type="SMART" id="SM00028">
    <property type="entry name" value="TPR"/>
    <property type="match status" value="2"/>
</dbReference>
<dbReference type="EMBL" id="KZ992469">
    <property type="protein sequence ID" value="RKP10119.1"/>
    <property type="molecule type" value="Genomic_DNA"/>
</dbReference>
<accession>A0A4V1IX79</accession>
<evidence type="ECO:0000313" key="2">
    <source>
        <dbReference type="EMBL" id="RKP10119.1"/>
    </source>
</evidence>
<dbReference type="SUPFAM" id="SSF48452">
    <property type="entry name" value="TPR-like"/>
    <property type="match status" value="1"/>
</dbReference>